<feature type="domain" description="Solute-binding protein family 5" evidence="4">
    <location>
        <begin position="86"/>
        <end position="525"/>
    </location>
</feature>
<evidence type="ECO:0000256" key="2">
    <source>
        <dbReference type="ARBA" id="ARBA00022729"/>
    </source>
</evidence>
<comment type="similarity">
    <text evidence="1">Belongs to the bacterial solute-binding protein 5 family.</text>
</comment>
<reference evidence="5 6" key="1">
    <citation type="submission" date="2024-08" db="EMBL/GenBank/DDBJ databases">
        <authorList>
            <person name="Lu H."/>
        </authorList>
    </citation>
    <scope>NUCLEOTIDE SEQUENCE [LARGE SCALE GENOMIC DNA]</scope>
    <source>
        <strain evidence="5 6">BYS180W</strain>
    </source>
</reference>
<dbReference type="PANTHER" id="PTHR30290">
    <property type="entry name" value="PERIPLASMIC BINDING COMPONENT OF ABC TRANSPORTER"/>
    <property type="match status" value="1"/>
</dbReference>
<protein>
    <submittedName>
        <fullName evidence="5">ABC transporter substrate-binding protein</fullName>
    </submittedName>
</protein>
<dbReference type="Proteomes" id="UP001606099">
    <property type="component" value="Unassembled WGS sequence"/>
</dbReference>
<dbReference type="InterPro" id="IPR000914">
    <property type="entry name" value="SBP_5_dom"/>
</dbReference>
<keyword evidence="6" id="KW-1185">Reference proteome</keyword>
<dbReference type="InterPro" id="IPR039424">
    <property type="entry name" value="SBP_5"/>
</dbReference>
<dbReference type="Pfam" id="PF00496">
    <property type="entry name" value="SBP_bac_5"/>
    <property type="match status" value="1"/>
</dbReference>
<name>A0ABW7FUJ7_9BURK</name>
<evidence type="ECO:0000256" key="3">
    <source>
        <dbReference type="SAM" id="SignalP"/>
    </source>
</evidence>
<evidence type="ECO:0000313" key="6">
    <source>
        <dbReference type="Proteomes" id="UP001606099"/>
    </source>
</evidence>
<feature type="signal peptide" evidence="3">
    <location>
        <begin position="1"/>
        <end position="27"/>
    </location>
</feature>
<dbReference type="EMBL" id="JBIGHZ010000002">
    <property type="protein sequence ID" value="MFG6447973.1"/>
    <property type="molecule type" value="Genomic_DNA"/>
</dbReference>
<dbReference type="PANTHER" id="PTHR30290:SF38">
    <property type="entry name" value="D,D-DIPEPTIDE-BINDING PERIPLASMIC PROTEIN DDPA-RELATED"/>
    <property type="match status" value="1"/>
</dbReference>
<organism evidence="5 6">
    <name type="scientific">Roseateles rivi</name>
    <dbReference type="NCBI Taxonomy" id="3299028"/>
    <lineage>
        <taxon>Bacteria</taxon>
        <taxon>Pseudomonadati</taxon>
        <taxon>Pseudomonadota</taxon>
        <taxon>Betaproteobacteria</taxon>
        <taxon>Burkholderiales</taxon>
        <taxon>Sphaerotilaceae</taxon>
        <taxon>Roseateles</taxon>
    </lineage>
</organism>
<feature type="chain" id="PRO_5045105322" evidence="3">
    <location>
        <begin position="28"/>
        <end position="606"/>
    </location>
</feature>
<dbReference type="Gene3D" id="3.10.105.10">
    <property type="entry name" value="Dipeptide-binding Protein, Domain 3"/>
    <property type="match status" value="1"/>
</dbReference>
<keyword evidence="2 3" id="KW-0732">Signal</keyword>
<dbReference type="RefSeq" id="WP_394459825.1">
    <property type="nucleotide sequence ID" value="NZ_JBIGHZ010000002.1"/>
</dbReference>
<evidence type="ECO:0000259" key="4">
    <source>
        <dbReference type="Pfam" id="PF00496"/>
    </source>
</evidence>
<gene>
    <name evidence="5" type="ORF">ACG0Z6_06890</name>
</gene>
<dbReference type="SUPFAM" id="SSF53850">
    <property type="entry name" value="Periplasmic binding protein-like II"/>
    <property type="match status" value="1"/>
</dbReference>
<dbReference type="InterPro" id="IPR030678">
    <property type="entry name" value="Peptide/Ni-bd"/>
</dbReference>
<accession>A0ABW7FUJ7</accession>
<evidence type="ECO:0000313" key="5">
    <source>
        <dbReference type="EMBL" id="MFG6447973.1"/>
    </source>
</evidence>
<evidence type="ECO:0000256" key="1">
    <source>
        <dbReference type="ARBA" id="ARBA00005695"/>
    </source>
</evidence>
<comment type="caution">
    <text evidence="5">The sequence shown here is derived from an EMBL/GenBank/DDBJ whole genome shotgun (WGS) entry which is preliminary data.</text>
</comment>
<dbReference type="PIRSF" id="PIRSF002741">
    <property type="entry name" value="MppA"/>
    <property type="match status" value="1"/>
</dbReference>
<sequence>MNKPSISRSPRYSAALLILCAALGLHAELSAQTSNAAPPKVLRYAFQVAETGFDPVQVSDTYSRIITAHIFESLYHYDHLARPVRIKPLTAVDMPEISADFKTFTIRVKPGIYFHEHPAFKGQKRELTAADYVYSIKRFMDPAFKSPSLIDVQEMRISGLLPLREAALKTKKPFDYDTPIPGLKALDRYTLQIKLDEPRPRLIERLAQSDLMGALAREVVEAAPDQIMSNPVGTGPFVLGEWRRSSKIVLNKNPHYRERFYDAEPASDDAEGQAMLARYKGQRLPMVDRVEVSIIEESQPRWLSFVNGEKDFIERVPEEFILQAAPNGKIAPNLEAKGVAMERRVVPELVLQVYNMEDPTVGGYTPEKVALRRAIGLATDTEREIRLARRGQAIPAQSPVAPHTSGYDANFKSEMGDYDPARARALLDTYGYKDLDGDGCRELPDGGKLRLVFNTQPEARHRQLDELKRKNYSAVGLCTEFKTAKWPQNLKSVRAGNFMVWGVASSATRLDGQDLLGRMYGPSKGAQNLARFELKAFDDVYRRMMVIPDGPEREALFREAKRIAAAYAPYKFQMHRIQTDMWHPALQGFRRPLFWNNWWEYVDVQR</sequence>
<dbReference type="Gene3D" id="3.90.76.10">
    <property type="entry name" value="Dipeptide-binding Protein, Domain 1"/>
    <property type="match status" value="1"/>
</dbReference>
<proteinExistence type="inferred from homology"/>
<dbReference type="Gene3D" id="3.40.190.10">
    <property type="entry name" value="Periplasmic binding protein-like II"/>
    <property type="match status" value="1"/>
</dbReference>